<evidence type="ECO:0000256" key="5">
    <source>
        <dbReference type="ARBA" id="ARBA00023136"/>
    </source>
</evidence>
<dbReference type="GeneID" id="27136427"/>
<evidence type="ECO:0000256" key="1">
    <source>
        <dbReference type="ARBA" id="ARBA00004651"/>
    </source>
</evidence>
<evidence type="ECO:0000313" key="8">
    <source>
        <dbReference type="EMBL" id="CVK31549.1"/>
    </source>
</evidence>
<name>A0A0X3BI28_9EURY</name>
<protein>
    <recommendedName>
        <fullName evidence="7">Type II secretion system protein GspF domain-containing protein</fullName>
    </recommendedName>
</protein>
<accession>A0A0X3BI28</accession>
<dbReference type="KEGG" id="mema:MMAB1_0332"/>
<dbReference type="GO" id="GO:0005886">
    <property type="term" value="C:plasma membrane"/>
    <property type="evidence" value="ECO:0007669"/>
    <property type="project" value="UniProtKB-SubCell"/>
</dbReference>
<keyword evidence="3 6" id="KW-0812">Transmembrane</keyword>
<dbReference type="Gene3D" id="1.20.81.30">
    <property type="entry name" value="Type II secretion system (T2SS), domain F"/>
    <property type="match status" value="1"/>
</dbReference>
<feature type="transmembrane region" description="Helical" evidence="6">
    <location>
        <begin position="68"/>
        <end position="93"/>
    </location>
</feature>
<keyword evidence="5 6" id="KW-0472">Membrane</keyword>
<feature type="transmembrane region" description="Helical" evidence="6">
    <location>
        <begin position="326"/>
        <end position="344"/>
    </location>
</feature>
<dbReference type="InterPro" id="IPR018076">
    <property type="entry name" value="T2SS_GspF_dom"/>
</dbReference>
<evidence type="ECO:0000256" key="3">
    <source>
        <dbReference type="ARBA" id="ARBA00022692"/>
    </source>
</evidence>
<sequence length="345" mass="38116">MGFKEIIDDFLNRSPDRGERVDAPAADAFEEQEQEIFGKIENQRKYREGFHRFIRHPLRVMMEDPVTVLFISVPAALLLLIGGSMSLVMSYGFGVLFTTTMIDDIFVFSLLIAIVPLAILDLKEALRVSSIEASLPNFFRDVAGMNDSGMTLPHAIHIVSEGEYGALTPHVRQLDTEMSWGVPFVEAIRRFGKTVNTPLAERSVDLIAHASSAGGDVSEVLRAAAHDAYEFFNLKSERRNGMMIYMIIIVMSFFVFLFVIGVLSSTFLSTMAEAGEAVAASGSSQTFMGTVDLFLYNRLFSHSALIQGFFSGLAAGIMGEGRVLAGLKYSAIMVLIAWVAFRFFI</sequence>
<evidence type="ECO:0000256" key="4">
    <source>
        <dbReference type="ARBA" id="ARBA00022989"/>
    </source>
</evidence>
<evidence type="ECO:0000256" key="6">
    <source>
        <dbReference type="SAM" id="Phobius"/>
    </source>
</evidence>
<dbReference type="RefSeq" id="WP_062261362.1">
    <property type="nucleotide sequence ID" value="NZ_LT158599.1"/>
</dbReference>
<evidence type="ECO:0000313" key="9">
    <source>
        <dbReference type="Proteomes" id="UP000069850"/>
    </source>
</evidence>
<comment type="subcellular location">
    <subcellularLocation>
        <location evidence="1">Cell membrane</location>
        <topology evidence="1">Multi-pass membrane protein</topology>
    </subcellularLocation>
</comment>
<keyword evidence="4 6" id="KW-1133">Transmembrane helix</keyword>
<dbReference type="EMBL" id="LT158599">
    <property type="protein sequence ID" value="CVK31549.1"/>
    <property type="molecule type" value="Genomic_DNA"/>
</dbReference>
<gene>
    <name evidence="8" type="ORF">MMAB1_0332</name>
</gene>
<proteinExistence type="predicted"/>
<evidence type="ECO:0000256" key="2">
    <source>
        <dbReference type="ARBA" id="ARBA00022475"/>
    </source>
</evidence>
<dbReference type="AlphaFoldDB" id="A0A0X3BI28"/>
<dbReference type="InterPro" id="IPR042094">
    <property type="entry name" value="T2SS_GspF_sf"/>
</dbReference>
<organism evidence="8 9">
    <name type="scientific">Methanoculleus bourgensis</name>
    <dbReference type="NCBI Taxonomy" id="83986"/>
    <lineage>
        <taxon>Archaea</taxon>
        <taxon>Methanobacteriati</taxon>
        <taxon>Methanobacteriota</taxon>
        <taxon>Stenosarchaea group</taxon>
        <taxon>Methanomicrobia</taxon>
        <taxon>Methanomicrobiales</taxon>
        <taxon>Methanomicrobiaceae</taxon>
        <taxon>Methanoculleus</taxon>
    </lineage>
</organism>
<feature type="domain" description="Type II secretion system protein GspF" evidence="7">
    <location>
        <begin position="138"/>
        <end position="263"/>
    </location>
</feature>
<evidence type="ECO:0000259" key="7">
    <source>
        <dbReference type="Pfam" id="PF00482"/>
    </source>
</evidence>
<keyword evidence="2" id="KW-1003">Cell membrane</keyword>
<feature type="transmembrane region" description="Helical" evidence="6">
    <location>
        <begin position="242"/>
        <end position="263"/>
    </location>
</feature>
<feature type="transmembrane region" description="Helical" evidence="6">
    <location>
        <begin position="105"/>
        <end position="122"/>
    </location>
</feature>
<dbReference type="Pfam" id="PF00482">
    <property type="entry name" value="T2SSF"/>
    <property type="match status" value="1"/>
</dbReference>
<dbReference type="PANTHER" id="PTHR35402">
    <property type="entry name" value="INTEGRAL MEMBRANE PROTEIN-RELATED"/>
    <property type="match status" value="1"/>
</dbReference>
<reference evidence="8 9" key="1">
    <citation type="submission" date="2016-01" db="EMBL/GenBank/DDBJ databases">
        <authorList>
            <person name="Manzoor S."/>
        </authorList>
    </citation>
    <scope>NUCLEOTIDE SEQUENCE [LARGE SCALE GENOMIC DNA]</scope>
    <source>
        <strain evidence="8">Methanoculleus sp MAB1</strain>
    </source>
</reference>
<dbReference type="OrthoDB" id="12374at2157"/>
<dbReference type="Proteomes" id="UP000069850">
    <property type="component" value="Chromosome 1"/>
</dbReference>
<dbReference type="PANTHER" id="PTHR35402:SF1">
    <property type="entry name" value="TYPE II SECRETION SYSTEM PROTEIN GSPF DOMAIN-CONTAINING PROTEIN"/>
    <property type="match status" value="1"/>
</dbReference>
<dbReference type="InterPro" id="IPR056569">
    <property type="entry name" value="ArlJ-like"/>
</dbReference>